<name>V6DH98_9BACT</name>
<feature type="region of interest" description="Disordered" evidence="1">
    <location>
        <begin position="29"/>
        <end position="76"/>
    </location>
</feature>
<organism evidence="2 3">
    <name type="scientific">Candidatus Babela massiliensis</name>
    <dbReference type="NCBI Taxonomy" id="673862"/>
    <lineage>
        <taxon>Bacteria</taxon>
        <taxon>Candidatus Babelota</taxon>
        <taxon>Candidatus Babeliae</taxon>
        <taxon>Candidatus Babeliales</taxon>
        <taxon>Candidatus Babeliaceae</taxon>
        <taxon>Candidatus Babela</taxon>
    </lineage>
</organism>
<evidence type="ECO:0000313" key="3">
    <source>
        <dbReference type="Proteomes" id="UP000018769"/>
    </source>
</evidence>
<evidence type="ECO:0000256" key="1">
    <source>
        <dbReference type="SAM" id="MobiDB-lite"/>
    </source>
</evidence>
<dbReference type="Proteomes" id="UP000018769">
    <property type="component" value="Chromosome I"/>
</dbReference>
<dbReference type="AlphaFoldDB" id="V6DH98"/>
<dbReference type="EMBL" id="HG793133">
    <property type="protein sequence ID" value="CDK30935.1"/>
    <property type="molecule type" value="Genomic_DNA"/>
</dbReference>
<feature type="compositionally biased region" description="Polar residues" evidence="1">
    <location>
        <begin position="65"/>
        <end position="76"/>
    </location>
</feature>
<evidence type="ECO:0000313" key="2">
    <source>
        <dbReference type="EMBL" id="CDK30935.1"/>
    </source>
</evidence>
<feature type="compositionally biased region" description="Polar residues" evidence="1">
    <location>
        <begin position="41"/>
        <end position="54"/>
    </location>
</feature>
<keyword evidence="3" id="KW-1185">Reference proteome</keyword>
<dbReference type="HOGENOM" id="CLU_2647729_0_0_7"/>
<proteinExistence type="predicted"/>
<protein>
    <submittedName>
        <fullName evidence="2">Uncharacterized protein</fullName>
    </submittedName>
</protein>
<accession>V6DH98</accession>
<dbReference type="STRING" id="673862.BABL1_gene_69"/>
<sequence>MKKLNTILLILSIPTIMLQATWNKFSRPVPGIPKHHYPRNKYNNTTPYHNQNSHGPDRESKYGQDNESPSDYSLGY</sequence>
<feature type="compositionally biased region" description="Basic and acidic residues" evidence="1">
    <location>
        <begin position="55"/>
        <end position="64"/>
    </location>
</feature>
<dbReference type="KEGG" id="dpb:BABL1_gene_69"/>
<gene>
    <name evidence="2" type="ORF">BABL1_gene_69</name>
</gene>
<dbReference type="RefSeq" id="WP_023792840.1">
    <property type="nucleotide sequence ID" value="NC_023003.1"/>
</dbReference>
<reference evidence="2 3" key="1">
    <citation type="journal article" date="2015" name="Biol. Direct">
        <title>Babela massiliensis, a representative of a widespread bacterial phylum with unusual adaptations to parasitism in amoebae.</title>
        <authorList>
            <person name="Pagnier I."/>
            <person name="Yutin N."/>
            <person name="Croce O."/>
            <person name="Makarova K.S."/>
            <person name="Wolf Y.I."/>
            <person name="Benamar S."/>
            <person name="Raoult D."/>
            <person name="Koonin E.V."/>
            <person name="La Scola B."/>
        </authorList>
    </citation>
    <scope>NUCLEOTIDE SEQUENCE [LARGE SCALE GENOMIC DNA]</scope>
    <source>
        <strain evidence="3">BABL1</strain>
    </source>
</reference>